<organism evidence="10 11">
    <name type="scientific">Stegodyphus mimosarum</name>
    <name type="common">African social velvet spider</name>
    <dbReference type="NCBI Taxonomy" id="407821"/>
    <lineage>
        <taxon>Eukaryota</taxon>
        <taxon>Metazoa</taxon>
        <taxon>Ecdysozoa</taxon>
        <taxon>Arthropoda</taxon>
        <taxon>Chelicerata</taxon>
        <taxon>Arachnida</taxon>
        <taxon>Araneae</taxon>
        <taxon>Araneomorphae</taxon>
        <taxon>Entelegynae</taxon>
        <taxon>Eresoidea</taxon>
        <taxon>Eresidae</taxon>
        <taxon>Stegodyphus</taxon>
    </lineage>
</organism>
<keyword evidence="6" id="KW-0325">Glycoprotein</keyword>
<protein>
    <submittedName>
        <fullName evidence="10">Laminin subunit gamma-1</fullName>
    </submittedName>
</protein>
<evidence type="ECO:0000259" key="9">
    <source>
        <dbReference type="PROSITE" id="PS50027"/>
    </source>
</evidence>
<keyword evidence="3" id="KW-0732">Signal</keyword>
<evidence type="ECO:0000313" key="11">
    <source>
        <dbReference type="Proteomes" id="UP000054359"/>
    </source>
</evidence>
<evidence type="ECO:0000256" key="5">
    <source>
        <dbReference type="ARBA" id="ARBA00023157"/>
    </source>
</evidence>
<feature type="disulfide bond" evidence="8">
    <location>
        <begin position="13"/>
        <end position="22"/>
    </location>
</feature>
<keyword evidence="11" id="KW-1185">Reference proteome</keyword>
<evidence type="ECO:0000256" key="7">
    <source>
        <dbReference type="ARBA" id="ARBA00023292"/>
    </source>
</evidence>
<feature type="non-terminal residue" evidence="10">
    <location>
        <position position="1"/>
    </location>
</feature>
<evidence type="ECO:0000256" key="3">
    <source>
        <dbReference type="ARBA" id="ARBA00022729"/>
    </source>
</evidence>
<dbReference type="GO" id="GO:0009888">
    <property type="term" value="P:tissue development"/>
    <property type="evidence" value="ECO:0007669"/>
    <property type="project" value="TreeGrafter"/>
</dbReference>
<proteinExistence type="predicted"/>
<evidence type="ECO:0000256" key="6">
    <source>
        <dbReference type="ARBA" id="ARBA00023180"/>
    </source>
</evidence>
<keyword evidence="4" id="KW-0677">Repeat</keyword>
<dbReference type="OMA" id="ICDELYG"/>
<feature type="disulfide bond" evidence="8">
    <location>
        <begin position="41"/>
        <end position="53"/>
    </location>
</feature>
<feature type="non-terminal residue" evidence="10">
    <location>
        <position position="80"/>
    </location>
</feature>
<dbReference type="STRING" id="407821.A0A087TUY4"/>
<dbReference type="FunFam" id="2.10.25.10:FF:000094">
    <property type="entry name" value="Laminin subunit alpha-2"/>
    <property type="match status" value="1"/>
</dbReference>
<dbReference type="InterPro" id="IPR002049">
    <property type="entry name" value="LE_dom"/>
</dbReference>
<comment type="subcellular location">
    <subcellularLocation>
        <location evidence="1">Secreted</location>
    </subcellularLocation>
</comment>
<dbReference type="AlphaFoldDB" id="A0A087TUY4"/>
<reference evidence="10 11" key="1">
    <citation type="submission" date="2013-11" db="EMBL/GenBank/DDBJ databases">
        <title>Genome sequencing of Stegodyphus mimosarum.</title>
        <authorList>
            <person name="Bechsgaard J."/>
        </authorList>
    </citation>
    <scope>NUCLEOTIDE SEQUENCE [LARGE SCALE GENOMIC DNA]</scope>
</reference>
<dbReference type="Proteomes" id="UP000054359">
    <property type="component" value="Unassembled WGS sequence"/>
</dbReference>
<dbReference type="GO" id="GO:0009887">
    <property type="term" value="P:animal organ morphogenesis"/>
    <property type="evidence" value="ECO:0007669"/>
    <property type="project" value="TreeGrafter"/>
</dbReference>
<feature type="disulfide bond" evidence="8">
    <location>
        <begin position="62"/>
        <end position="71"/>
    </location>
</feature>
<evidence type="ECO:0000313" key="10">
    <source>
        <dbReference type="EMBL" id="KFM68923.1"/>
    </source>
</evidence>
<feature type="disulfide bond" evidence="8">
    <location>
        <begin position="43"/>
        <end position="60"/>
    </location>
</feature>
<dbReference type="PANTHER" id="PTHR10574:SF406">
    <property type="entry name" value="LAMININ SUBUNIT ALPHA 5"/>
    <property type="match status" value="1"/>
</dbReference>
<feature type="domain" description="Laminin EGF-like" evidence="9">
    <location>
        <begin position="1"/>
        <end position="40"/>
    </location>
</feature>
<dbReference type="CDD" id="cd00055">
    <property type="entry name" value="EGF_Lam"/>
    <property type="match status" value="2"/>
</dbReference>
<dbReference type="OrthoDB" id="6422014at2759"/>
<feature type="domain" description="Laminin EGF-like" evidence="9">
    <location>
        <begin position="41"/>
        <end position="80"/>
    </location>
</feature>
<dbReference type="SUPFAM" id="SSF57196">
    <property type="entry name" value="EGF/Laminin"/>
    <property type="match status" value="2"/>
</dbReference>
<evidence type="ECO:0000256" key="1">
    <source>
        <dbReference type="ARBA" id="ARBA00004613"/>
    </source>
</evidence>
<keyword evidence="2" id="KW-0964">Secreted</keyword>
<dbReference type="SMART" id="SM00180">
    <property type="entry name" value="EGF_Lam"/>
    <property type="match status" value="2"/>
</dbReference>
<keyword evidence="5 8" id="KW-1015">Disulfide bond</keyword>
<evidence type="ECO:0000256" key="8">
    <source>
        <dbReference type="PROSITE-ProRule" id="PRU00460"/>
    </source>
</evidence>
<dbReference type="InterPro" id="IPR050440">
    <property type="entry name" value="Laminin/Netrin_ECM"/>
</dbReference>
<evidence type="ECO:0000256" key="2">
    <source>
        <dbReference type="ARBA" id="ARBA00022525"/>
    </source>
</evidence>
<dbReference type="Pfam" id="PF00053">
    <property type="entry name" value="EGF_laminin"/>
    <property type="match status" value="2"/>
</dbReference>
<dbReference type="PROSITE" id="PS01248">
    <property type="entry name" value="EGF_LAM_1"/>
    <property type="match status" value="1"/>
</dbReference>
<dbReference type="PROSITE" id="PS50027">
    <property type="entry name" value="EGF_LAM_2"/>
    <property type="match status" value="2"/>
</dbReference>
<name>A0A087TUY4_STEMI</name>
<dbReference type="Gene3D" id="2.10.25.10">
    <property type="entry name" value="Laminin"/>
    <property type="match status" value="2"/>
</dbReference>
<sequence>SVQCKDPSGQCICKNNVIGKNCSSCIPGFWNLLSGKGCEKCNCHPVGSVSEICDELYGTCKCHPGVGGEKCDKCLPGYYG</sequence>
<comment type="caution">
    <text evidence="8">Lacks conserved residue(s) required for the propagation of feature annotation.</text>
</comment>
<dbReference type="PANTHER" id="PTHR10574">
    <property type="entry name" value="NETRIN/LAMININ-RELATED"/>
    <property type="match status" value="1"/>
</dbReference>
<dbReference type="FunFam" id="2.10.25.10:FF:000105">
    <property type="entry name" value="laminin subunit gamma-1"/>
    <property type="match status" value="1"/>
</dbReference>
<dbReference type="EMBL" id="KK116846">
    <property type="protein sequence ID" value="KFM68923.1"/>
    <property type="molecule type" value="Genomic_DNA"/>
</dbReference>
<accession>A0A087TUY4</accession>
<keyword evidence="7 8" id="KW-0424">Laminin EGF-like domain</keyword>
<evidence type="ECO:0000256" key="4">
    <source>
        <dbReference type="ARBA" id="ARBA00022737"/>
    </source>
</evidence>
<dbReference type="GO" id="GO:0005576">
    <property type="term" value="C:extracellular region"/>
    <property type="evidence" value="ECO:0007669"/>
    <property type="project" value="UniProtKB-SubCell"/>
</dbReference>
<dbReference type="PRINTS" id="PR00011">
    <property type="entry name" value="EGFLAMININ"/>
</dbReference>
<gene>
    <name evidence="10" type="ORF">X975_12647</name>
</gene>